<proteinExistence type="predicted"/>
<reference evidence="3" key="1">
    <citation type="submission" date="2020-04" db="EMBL/GenBank/DDBJ databases">
        <title>Deep metagenomics examines the oral microbiome during advanced dental caries in children, revealing novel taxa and co-occurrences with host molecules.</title>
        <authorList>
            <person name="Baker J.L."/>
            <person name="Morton J.T."/>
            <person name="Dinis M."/>
            <person name="Alvarez R."/>
            <person name="Tran N.C."/>
            <person name="Knight R."/>
            <person name="Edlund A."/>
        </authorList>
    </citation>
    <scope>NUCLEOTIDE SEQUENCE</scope>
    <source>
        <strain evidence="3">JCVI_44_bin.5</strain>
    </source>
</reference>
<dbReference type="PROSITE" id="PS51257">
    <property type="entry name" value="PROKAR_LIPOPROTEIN"/>
    <property type="match status" value="1"/>
</dbReference>
<dbReference type="InterPro" id="IPR038653">
    <property type="entry name" value="Put_CMD_sf"/>
</dbReference>
<organism evidence="3 4">
    <name type="scientific">Prevotella aurantiaca</name>
    <dbReference type="NCBI Taxonomy" id="596085"/>
    <lineage>
        <taxon>Bacteria</taxon>
        <taxon>Pseudomonadati</taxon>
        <taxon>Bacteroidota</taxon>
        <taxon>Bacteroidia</taxon>
        <taxon>Bacteroidales</taxon>
        <taxon>Prevotellaceae</taxon>
        <taxon>Prevotella</taxon>
    </lineage>
</organism>
<dbReference type="RefSeq" id="WP_273159310.1">
    <property type="nucleotide sequence ID" value="NZ_CALCFI010000077.1"/>
</dbReference>
<sequence length="374" mass="41404">MKHLKSLKTGIIFLSLVLSFSACIKEEALNQEADIIAASLKDKGLLIREPVITNNEVKFFVNGGTNVGRIGPMFELTPGATIYPASGTVRNFTKSRIYTVTSEDGQWKKEYKVSFVSKDVASVYHFENIKWHKAKRSWTDSQASNIFHIFYELTSPKDTLEWGSGNAGYMVANSSAKPEEYPTSQADGGVKGKCAKLQTVSTGSFGKMAKAPIAAGNLFTGTFKINISNPAKSTRFGLPFRKIPTRLTGYYKYKAGEKFTDKNSKEVKGQRDDFAIYAVLYEVTSQEPYLDGTNSLTSSNIVLKAELENRKETDQWTSFAIDFKSVDGRKIDENKLEAGKYNLAIIMSSSKDGAVFNGAVGSTLYVDEIELIYK</sequence>
<evidence type="ECO:0000313" key="3">
    <source>
        <dbReference type="EMBL" id="MBF1384209.1"/>
    </source>
</evidence>
<evidence type="ECO:0000313" key="4">
    <source>
        <dbReference type="Proteomes" id="UP000771736"/>
    </source>
</evidence>
<name>A0A930HLU7_9BACT</name>
<comment type="caution">
    <text evidence="3">The sequence shown here is derived from an EMBL/GenBank/DDBJ whole genome shotgun (WGS) entry which is preliminary data.</text>
</comment>
<dbReference type="AlphaFoldDB" id="A0A930HLU7"/>
<dbReference type="Gene3D" id="2.60.120.890">
    <property type="entry name" value="BT2081, beta-jelly-roll domain"/>
    <property type="match status" value="1"/>
</dbReference>
<dbReference type="Pfam" id="PF13201">
    <property type="entry name" value="PCMD"/>
    <property type="match status" value="1"/>
</dbReference>
<dbReference type="InterPro" id="IPR025112">
    <property type="entry name" value="PCMD"/>
</dbReference>
<feature type="chain" id="PRO_5037827368" evidence="1">
    <location>
        <begin position="25"/>
        <end position="374"/>
    </location>
</feature>
<feature type="signal peptide" evidence="1">
    <location>
        <begin position="1"/>
        <end position="24"/>
    </location>
</feature>
<accession>A0A930HLU7</accession>
<gene>
    <name evidence="3" type="ORF">HXN26_05055</name>
</gene>
<keyword evidence="1" id="KW-0732">Signal</keyword>
<protein>
    <submittedName>
        <fullName evidence="3">PCMD domain-containing protein</fullName>
    </submittedName>
</protein>
<evidence type="ECO:0000259" key="2">
    <source>
        <dbReference type="Pfam" id="PF13201"/>
    </source>
</evidence>
<dbReference type="Gene3D" id="2.60.40.2340">
    <property type="match status" value="1"/>
</dbReference>
<dbReference type="Proteomes" id="UP000771736">
    <property type="component" value="Unassembled WGS sequence"/>
</dbReference>
<evidence type="ECO:0000256" key="1">
    <source>
        <dbReference type="SAM" id="SignalP"/>
    </source>
</evidence>
<dbReference type="EMBL" id="JABZSJ010000020">
    <property type="protein sequence ID" value="MBF1384209.1"/>
    <property type="molecule type" value="Genomic_DNA"/>
</dbReference>
<feature type="domain" description="Putative carbohydrate metabolism" evidence="2">
    <location>
        <begin position="140"/>
        <end position="372"/>
    </location>
</feature>